<dbReference type="PANTHER" id="PTHR43723:SF1">
    <property type="entry name" value="COBALT TRANSPORT PROTEIN CBIQ"/>
    <property type="match status" value="1"/>
</dbReference>
<evidence type="ECO:0000313" key="8">
    <source>
        <dbReference type="Proteomes" id="UP000000272"/>
    </source>
</evidence>
<organism evidence="7 8">
    <name type="scientific">Thermosediminibacter oceani (strain ATCC BAA-1034 / DSM 16646 / JW/IW-1228P)</name>
    <dbReference type="NCBI Taxonomy" id="555079"/>
    <lineage>
        <taxon>Bacteria</taxon>
        <taxon>Bacillati</taxon>
        <taxon>Bacillota</taxon>
        <taxon>Clostridia</taxon>
        <taxon>Thermosediminibacterales</taxon>
        <taxon>Thermosediminibacteraceae</taxon>
        <taxon>Thermosediminibacter</taxon>
    </lineage>
</organism>
<evidence type="ECO:0000256" key="1">
    <source>
        <dbReference type="ARBA" id="ARBA00004651"/>
    </source>
</evidence>
<evidence type="ECO:0000256" key="4">
    <source>
        <dbReference type="ARBA" id="ARBA00022989"/>
    </source>
</evidence>
<feature type="transmembrane region" description="Helical" evidence="6">
    <location>
        <begin position="60"/>
        <end position="82"/>
    </location>
</feature>
<dbReference type="EMBL" id="CP002131">
    <property type="protein sequence ID" value="ADL07087.1"/>
    <property type="molecule type" value="Genomic_DNA"/>
</dbReference>
<dbReference type="InterPro" id="IPR012809">
    <property type="entry name" value="ECF_CbiQ"/>
</dbReference>
<protein>
    <submittedName>
        <fullName evidence="7">Cobalt ABC transporter, inner membrane subunit CbiQ</fullName>
    </submittedName>
</protein>
<proteinExistence type="predicted"/>
<dbReference type="GO" id="GO:0006824">
    <property type="term" value="P:cobalt ion transport"/>
    <property type="evidence" value="ECO:0007669"/>
    <property type="project" value="InterPro"/>
</dbReference>
<evidence type="ECO:0000256" key="3">
    <source>
        <dbReference type="ARBA" id="ARBA00022692"/>
    </source>
</evidence>
<dbReference type="NCBIfam" id="TIGR02454">
    <property type="entry name" value="ECF_T_CbiQ"/>
    <property type="match status" value="1"/>
</dbReference>
<dbReference type="HOGENOM" id="CLU_056469_5_0_9"/>
<keyword evidence="5 6" id="KW-0472">Membrane</keyword>
<keyword evidence="4 6" id="KW-1133">Transmembrane helix</keyword>
<dbReference type="AlphaFoldDB" id="D9S0S3"/>
<dbReference type="eggNOG" id="COG0619">
    <property type="taxonomic scope" value="Bacteria"/>
</dbReference>
<dbReference type="Pfam" id="PF02361">
    <property type="entry name" value="CbiQ"/>
    <property type="match status" value="1"/>
</dbReference>
<dbReference type="PANTHER" id="PTHR43723">
    <property type="entry name" value="COBALT TRANSPORT PROTEIN CBIQ"/>
    <property type="match status" value="1"/>
</dbReference>
<sequence>MLLDNFAYNNNFRSVHPGEKLAFGLLMMFLGFISGPIVHLAVFAVMTGILVPGAGIPIRFYLRSLLIPPVFLLPGVLVVVISSGSFDEGMVLFSRSMALVSCFYFIAMTTPVPDILMLMHRLRVPDLFIELSLLTYRYLFVLLDAASRIHVSQNSRLGYAYCGRGLKSMAMLASSLLIKSLKTADELRISLEARGYDGKLRVLDHREYRISSRNIAVILTLTLLLVLLVLGKRIE</sequence>
<accession>D9S0S3</accession>
<dbReference type="KEGG" id="toc:Toce_0306"/>
<keyword evidence="2" id="KW-1003">Cell membrane</keyword>
<keyword evidence="3 6" id="KW-0812">Transmembrane</keyword>
<dbReference type="InterPro" id="IPR052770">
    <property type="entry name" value="Cobalt_transport_CbiQ"/>
</dbReference>
<dbReference type="GO" id="GO:0043190">
    <property type="term" value="C:ATP-binding cassette (ABC) transporter complex"/>
    <property type="evidence" value="ECO:0007669"/>
    <property type="project" value="InterPro"/>
</dbReference>
<gene>
    <name evidence="7" type="ordered locus">Toce_0306</name>
</gene>
<dbReference type="STRING" id="555079.Toce_0306"/>
<dbReference type="InterPro" id="IPR003339">
    <property type="entry name" value="ABC/ECF_trnsptr_transmembrane"/>
</dbReference>
<evidence type="ECO:0000256" key="5">
    <source>
        <dbReference type="ARBA" id="ARBA00023136"/>
    </source>
</evidence>
<dbReference type="Proteomes" id="UP000000272">
    <property type="component" value="Chromosome"/>
</dbReference>
<evidence type="ECO:0000256" key="6">
    <source>
        <dbReference type="SAM" id="Phobius"/>
    </source>
</evidence>
<dbReference type="OrthoDB" id="9815246at2"/>
<comment type="subcellular location">
    <subcellularLocation>
        <location evidence="1">Cell membrane</location>
        <topology evidence="1">Multi-pass membrane protein</topology>
    </subcellularLocation>
</comment>
<evidence type="ECO:0000313" key="7">
    <source>
        <dbReference type="EMBL" id="ADL07087.1"/>
    </source>
</evidence>
<feature type="transmembrane region" description="Helical" evidence="6">
    <location>
        <begin position="210"/>
        <end position="230"/>
    </location>
</feature>
<dbReference type="CDD" id="cd16914">
    <property type="entry name" value="EcfT"/>
    <property type="match status" value="1"/>
</dbReference>
<reference evidence="7 8" key="1">
    <citation type="journal article" date="2010" name="Stand. Genomic Sci.">
        <title>Complete genome sequence of Thermosediminibacter oceani type strain (JW/IW-1228P).</title>
        <authorList>
            <person name="Pitluck S."/>
            <person name="Yasawong M."/>
            <person name="Munk C."/>
            <person name="Nolan M."/>
            <person name="Lapidus A."/>
            <person name="Lucas S."/>
            <person name="Glavina Del Rio T."/>
            <person name="Tice H."/>
            <person name="Cheng J.F."/>
            <person name="Bruce D."/>
            <person name="Detter C."/>
            <person name="Tapia R."/>
            <person name="Han C."/>
            <person name="Goodwin L."/>
            <person name="Liolios K."/>
            <person name="Ivanova N."/>
            <person name="Mavromatis K."/>
            <person name="Mikhailova N."/>
            <person name="Pati A."/>
            <person name="Chen A."/>
            <person name="Palaniappan K."/>
            <person name="Land M."/>
            <person name="Hauser L."/>
            <person name="Chang Y.J."/>
            <person name="Jeffries C.D."/>
            <person name="Rohde M."/>
            <person name="Spring S."/>
            <person name="Sikorski J."/>
            <person name="Goker M."/>
            <person name="Woyke T."/>
            <person name="Bristow J."/>
            <person name="Eisen J.A."/>
            <person name="Markowitz V."/>
            <person name="Hugenholtz P."/>
            <person name="Kyrpides N.C."/>
            <person name="Klenk H.P."/>
        </authorList>
    </citation>
    <scope>NUCLEOTIDE SEQUENCE [LARGE SCALE GENOMIC DNA]</scope>
    <source>
        <strain evidence="8">ATCC BAA-1034 / DSM 16646 / JW/IW-1228P</strain>
    </source>
</reference>
<name>D9S0S3_THEOJ</name>
<keyword evidence="8" id="KW-1185">Reference proteome</keyword>
<feature type="transmembrane region" description="Helical" evidence="6">
    <location>
        <begin position="21"/>
        <end position="54"/>
    </location>
</feature>
<evidence type="ECO:0000256" key="2">
    <source>
        <dbReference type="ARBA" id="ARBA00022475"/>
    </source>
</evidence>
<dbReference type="RefSeq" id="WP_013275137.1">
    <property type="nucleotide sequence ID" value="NC_014377.1"/>
</dbReference>